<dbReference type="Pfam" id="PF13912">
    <property type="entry name" value="zf-C2H2_6"/>
    <property type="match status" value="1"/>
</dbReference>
<accession>A0ABV0P393</accession>
<keyword evidence="8" id="KW-0804">Transcription</keyword>
<dbReference type="Proteomes" id="UP001476798">
    <property type="component" value="Unassembled WGS sequence"/>
</dbReference>
<feature type="domain" description="C2H2-type" evidence="12">
    <location>
        <begin position="375"/>
        <end position="402"/>
    </location>
</feature>
<evidence type="ECO:0000256" key="11">
    <source>
        <dbReference type="SAM" id="MobiDB-lite"/>
    </source>
</evidence>
<protein>
    <recommendedName>
        <fullName evidence="12">C2H2-type domain-containing protein</fullName>
    </recommendedName>
</protein>
<keyword evidence="9" id="KW-0539">Nucleus</keyword>
<feature type="non-terminal residue" evidence="13">
    <location>
        <position position="1"/>
    </location>
</feature>
<comment type="caution">
    <text evidence="13">The sequence shown here is derived from an EMBL/GenBank/DDBJ whole genome shotgun (WGS) entry which is preliminary data.</text>
</comment>
<feature type="domain" description="C2H2-type" evidence="12">
    <location>
        <begin position="107"/>
        <end position="134"/>
    </location>
</feature>
<keyword evidence="2" id="KW-0479">Metal-binding</keyword>
<feature type="region of interest" description="Disordered" evidence="11">
    <location>
        <begin position="65"/>
        <end position="101"/>
    </location>
</feature>
<evidence type="ECO:0000313" key="13">
    <source>
        <dbReference type="EMBL" id="MEQ2176907.1"/>
    </source>
</evidence>
<evidence type="ECO:0000256" key="8">
    <source>
        <dbReference type="ARBA" id="ARBA00023163"/>
    </source>
</evidence>
<evidence type="ECO:0000256" key="10">
    <source>
        <dbReference type="PROSITE-ProRule" id="PRU00042"/>
    </source>
</evidence>
<evidence type="ECO:0000256" key="2">
    <source>
        <dbReference type="ARBA" id="ARBA00022723"/>
    </source>
</evidence>
<feature type="domain" description="C2H2-type" evidence="12">
    <location>
        <begin position="1"/>
        <end position="13"/>
    </location>
</feature>
<dbReference type="InterPro" id="IPR036236">
    <property type="entry name" value="Znf_C2H2_sf"/>
</dbReference>
<feature type="compositionally biased region" description="Polar residues" evidence="11">
    <location>
        <begin position="65"/>
        <end position="76"/>
    </location>
</feature>
<evidence type="ECO:0000256" key="5">
    <source>
        <dbReference type="ARBA" id="ARBA00022833"/>
    </source>
</evidence>
<dbReference type="SMART" id="SM00355">
    <property type="entry name" value="ZnF_C2H2"/>
    <property type="match status" value="9"/>
</dbReference>
<evidence type="ECO:0000256" key="7">
    <source>
        <dbReference type="ARBA" id="ARBA00023125"/>
    </source>
</evidence>
<keyword evidence="6" id="KW-0805">Transcription regulation</keyword>
<evidence type="ECO:0000256" key="1">
    <source>
        <dbReference type="ARBA" id="ARBA00004123"/>
    </source>
</evidence>
<evidence type="ECO:0000256" key="3">
    <source>
        <dbReference type="ARBA" id="ARBA00022737"/>
    </source>
</evidence>
<organism evidence="13 14">
    <name type="scientific">Goodea atripinnis</name>
    <dbReference type="NCBI Taxonomy" id="208336"/>
    <lineage>
        <taxon>Eukaryota</taxon>
        <taxon>Metazoa</taxon>
        <taxon>Chordata</taxon>
        <taxon>Craniata</taxon>
        <taxon>Vertebrata</taxon>
        <taxon>Euteleostomi</taxon>
        <taxon>Actinopterygii</taxon>
        <taxon>Neopterygii</taxon>
        <taxon>Teleostei</taxon>
        <taxon>Neoteleostei</taxon>
        <taxon>Acanthomorphata</taxon>
        <taxon>Ovalentaria</taxon>
        <taxon>Atherinomorphae</taxon>
        <taxon>Cyprinodontiformes</taxon>
        <taxon>Goodeidae</taxon>
        <taxon>Goodea</taxon>
    </lineage>
</organism>
<dbReference type="Pfam" id="PF00096">
    <property type="entry name" value="zf-C2H2"/>
    <property type="match status" value="4"/>
</dbReference>
<sequence length="458" mass="53515">LIVHQRIHTGERPFKCAECGKGFTKNSNLNLHLKMHLKNNMYQKCQLCKIRVSIAQYAAHMETHTQGVDQQPQTFPNKKIEKPSQDGSNKGTQGIQKESAPEKKVSKTCQYCGKTFPFQSALKRHIRIHTGEKPYKCDICGRAFGQSYFLRVHELTHWTVKRYNCTRCEKSFSHYSNAKNHTCKPVRGSNDSQTNRRIKPLLTYTCHICKNVFEHLQNFNKHMKEHTGTKLFRCLYCDKLFSVMSDFEAHRIRCPAEKNMSSTMKEEEMMSMIHYGVPTQSSSKGINPPLVAASDIKPQKKRPNNLRKKRPVNLNKPLQTPVSPPLPVSYLVSRLNQLDNRSDPRKYLCPSCGRQFRHMSRLRAHMLTHSHNQMYPCVQCGKTLGSWKKLWHHQRVHRQPSGRFACPRCGRGFRFAISYREHMNEHPDFHWIEERPKKVFLPYQCEQCRCSFRTLDLL</sequence>
<dbReference type="SUPFAM" id="SSF57667">
    <property type="entry name" value="beta-beta-alpha zinc fingers"/>
    <property type="match status" value="5"/>
</dbReference>
<keyword evidence="7" id="KW-0238">DNA-binding</keyword>
<evidence type="ECO:0000256" key="4">
    <source>
        <dbReference type="ARBA" id="ARBA00022771"/>
    </source>
</evidence>
<feature type="domain" description="C2H2-type" evidence="12">
    <location>
        <begin position="204"/>
        <end position="231"/>
    </location>
</feature>
<dbReference type="PANTHER" id="PTHR24384:SF189">
    <property type="entry name" value="C2H2-TYPE DOMAIN-CONTAINING PROTEIN-RELATED"/>
    <property type="match status" value="1"/>
</dbReference>
<dbReference type="InterPro" id="IPR013087">
    <property type="entry name" value="Znf_C2H2_type"/>
</dbReference>
<evidence type="ECO:0000313" key="14">
    <source>
        <dbReference type="Proteomes" id="UP001476798"/>
    </source>
</evidence>
<reference evidence="13 14" key="1">
    <citation type="submission" date="2021-06" db="EMBL/GenBank/DDBJ databases">
        <authorList>
            <person name="Palmer J.M."/>
        </authorList>
    </citation>
    <scope>NUCLEOTIDE SEQUENCE [LARGE SCALE GENOMIC DNA]</scope>
    <source>
        <strain evidence="13 14">GA_2019</strain>
        <tissue evidence="13">Muscle</tissue>
    </source>
</reference>
<evidence type="ECO:0000256" key="6">
    <source>
        <dbReference type="ARBA" id="ARBA00023015"/>
    </source>
</evidence>
<evidence type="ECO:0000259" key="12">
    <source>
        <dbReference type="PROSITE" id="PS50157"/>
    </source>
</evidence>
<feature type="non-terminal residue" evidence="13">
    <location>
        <position position="458"/>
    </location>
</feature>
<dbReference type="Pfam" id="PF13465">
    <property type="entry name" value="zf-H2C2_2"/>
    <property type="match status" value="1"/>
</dbReference>
<dbReference type="PANTHER" id="PTHR24384">
    <property type="entry name" value="FINGER PUTATIVE TRANSCRIPTION FACTOR FAMILY-RELATED"/>
    <property type="match status" value="1"/>
</dbReference>
<feature type="domain" description="C2H2-type" evidence="12">
    <location>
        <begin position="163"/>
        <end position="181"/>
    </location>
</feature>
<feature type="domain" description="C2H2-type" evidence="12">
    <location>
        <begin position="347"/>
        <end position="374"/>
    </location>
</feature>
<comment type="subcellular location">
    <subcellularLocation>
        <location evidence="1">Nucleus</location>
    </subcellularLocation>
</comment>
<keyword evidence="3" id="KW-0677">Repeat</keyword>
<dbReference type="PROSITE" id="PS00028">
    <property type="entry name" value="ZINC_FINGER_C2H2_1"/>
    <property type="match status" value="7"/>
</dbReference>
<dbReference type="InterPro" id="IPR050752">
    <property type="entry name" value="C2H2-ZF_domain"/>
</dbReference>
<feature type="region of interest" description="Disordered" evidence="11">
    <location>
        <begin position="280"/>
        <end position="319"/>
    </location>
</feature>
<feature type="compositionally biased region" description="Basic residues" evidence="11">
    <location>
        <begin position="299"/>
        <end position="311"/>
    </location>
</feature>
<gene>
    <name evidence="13" type="ORF">GOODEAATRI_032976</name>
</gene>
<evidence type="ECO:0000256" key="9">
    <source>
        <dbReference type="ARBA" id="ARBA00023242"/>
    </source>
</evidence>
<dbReference type="Gene3D" id="3.30.160.60">
    <property type="entry name" value="Classic Zinc Finger"/>
    <property type="match status" value="7"/>
</dbReference>
<feature type="domain" description="C2H2-type" evidence="12">
    <location>
        <begin position="135"/>
        <end position="162"/>
    </location>
</feature>
<dbReference type="PROSITE" id="PS50157">
    <property type="entry name" value="ZINC_FINGER_C2H2_2"/>
    <property type="match status" value="9"/>
</dbReference>
<feature type="compositionally biased region" description="Polar residues" evidence="11">
    <location>
        <begin position="85"/>
        <end position="96"/>
    </location>
</feature>
<keyword evidence="4 10" id="KW-0863">Zinc-finger</keyword>
<keyword evidence="14" id="KW-1185">Reference proteome</keyword>
<feature type="domain" description="C2H2-type" evidence="12">
    <location>
        <begin position="14"/>
        <end position="41"/>
    </location>
</feature>
<keyword evidence="5" id="KW-0862">Zinc</keyword>
<proteinExistence type="predicted"/>
<name>A0ABV0P393_9TELE</name>
<feature type="domain" description="C2H2-type" evidence="12">
    <location>
        <begin position="404"/>
        <end position="426"/>
    </location>
</feature>
<dbReference type="EMBL" id="JAHRIO010056500">
    <property type="protein sequence ID" value="MEQ2176907.1"/>
    <property type="molecule type" value="Genomic_DNA"/>
</dbReference>